<evidence type="ECO:0000256" key="2">
    <source>
        <dbReference type="ARBA" id="ARBA00022692"/>
    </source>
</evidence>
<dbReference type="PANTHER" id="PTHR33507:SF3">
    <property type="entry name" value="INNER MEMBRANE PROTEIN YBBJ"/>
    <property type="match status" value="1"/>
</dbReference>
<dbReference type="Gene3D" id="2.40.50.140">
    <property type="entry name" value="Nucleic acid-binding proteins"/>
    <property type="match status" value="1"/>
</dbReference>
<comment type="subcellular location">
    <subcellularLocation>
        <location evidence="1">Membrane</location>
        <topology evidence="1">Multi-pass membrane protein</topology>
    </subcellularLocation>
</comment>
<evidence type="ECO:0000313" key="8">
    <source>
        <dbReference type="Proteomes" id="UP000440716"/>
    </source>
</evidence>
<evidence type="ECO:0000256" key="3">
    <source>
        <dbReference type="ARBA" id="ARBA00022989"/>
    </source>
</evidence>
<evidence type="ECO:0000313" key="7">
    <source>
        <dbReference type="EMBL" id="MVA58908.1"/>
    </source>
</evidence>
<dbReference type="Pfam" id="PF01957">
    <property type="entry name" value="NfeD"/>
    <property type="match status" value="1"/>
</dbReference>
<dbReference type="AlphaFoldDB" id="A0A7K1RLK1"/>
<organism evidence="7 8">
    <name type="scientific">Agrobacterium vitis</name>
    <name type="common">Rhizobium vitis</name>
    <dbReference type="NCBI Taxonomy" id="373"/>
    <lineage>
        <taxon>Bacteria</taxon>
        <taxon>Pseudomonadati</taxon>
        <taxon>Pseudomonadota</taxon>
        <taxon>Alphaproteobacteria</taxon>
        <taxon>Hyphomicrobiales</taxon>
        <taxon>Rhizobiaceae</taxon>
        <taxon>Rhizobium/Agrobacterium group</taxon>
        <taxon>Agrobacterium</taxon>
    </lineage>
</organism>
<sequence>MFATLVDQWGPWSWLVLGLALLAVELVMPGMFMIWIGLGAIATGLLSLAFWGDAFWPWQVQALVFCAFSVAAILIGRKYLRSDARSSDEPLLNQRTASLVGRTATLQEPIREGRGRIRLDDTFWTVSGPDLETGTQVKIIAAHGRDLTVDAV</sequence>
<feature type="domain" description="NfeD-like C-terminal" evidence="6">
    <location>
        <begin position="97"/>
        <end position="149"/>
    </location>
</feature>
<evidence type="ECO:0000256" key="4">
    <source>
        <dbReference type="ARBA" id="ARBA00023136"/>
    </source>
</evidence>
<reference evidence="7 8" key="1">
    <citation type="submission" date="2019-12" db="EMBL/GenBank/DDBJ databases">
        <title>Whole-genome sequencing of Allorhizobium vitis.</title>
        <authorList>
            <person name="Gan H.M."/>
            <person name="Szegedi E."/>
            <person name="Burr T."/>
            <person name="Savka M.A."/>
        </authorList>
    </citation>
    <scope>NUCLEOTIDE SEQUENCE [LARGE SCALE GENOMIC DNA]</scope>
    <source>
        <strain evidence="7 8">CG415</strain>
    </source>
</reference>
<gene>
    <name evidence="7" type="ORF">GOZ88_22630</name>
</gene>
<dbReference type="InterPro" id="IPR052165">
    <property type="entry name" value="Membrane_assoc_protease"/>
</dbReference>
<evidence type="ECO:0000256" key="1">
    <source>
        <dbReference type="ARBA" id="ARBA00004141"/>
    </source>
</evidence>
<dbReference type="InterPro" id="IPR012340">
    <property type="entry name" value="NA-bd_OB-fold"/>
</dbReference>
<accession>A0A7K1RLK1</accession>
<evidence type="ECO:0000256" key="5">
    <source>
        <dbReference type="SAM" id="Phobius"/>
    </source>
</evidence>
<dbReference type="InterPro" id="IPR002810">
    <property type="entry name" value="NfeD-like_C"/>
</dbReference>
<evidence type="ECO:0000259" key="6">
    <source>
        <dbReference type="Pfam" id="PF01957"/>
    </source>
</evidence>
<name>A0A7K1RLK1_AGRVI</name>
<protein>
    <submittedName>
        <fullName evidence="7">NfeD family protein</fullName>
    </submittedName>
</protein>
<dbReference type="Proteomes" id="UP000440716">
    <property type="component" value="Unassembled WGS sequence"/>
</dbReference>
<feature type="transmembrane region" description="Helical" evidence="5">
    <location>
        <begin position="58"/>
        <end position="76"/>
    </location>
</feature>
<dbReference type="EMBL" id="WPHU01000010">
    <property type="protein sequence ID" value="MVA58908.1"/>
    <property type="molecule type" value="Genomic_DNA"/>
</dbReference>
<feature type="transmembrane region" description="Helical" evidence="5">
    <location>
        <begin position="12"/>
        <end position="28"/>
    </location>
</feature>
<keyword evidence="3 5" id="KW-1133">Transmembrane helix</keyword>
<comment type="caution">
    <text evidence="7">The sequence shown here is derived from an EMBL/GenBank/DDBJ whole genome shotgun (WGS) entry which is preliminary data.</text>
</comment>
<dbReference type="PANTHER" id="PTHR33507">
    <property type="entry name" value="INNER MEMBRANE PROTEIN YBBJ"/>
    <property type="match status" value="1"/>
</dbReference>
<dbReference type="GO" id="GO:0005886">
    <property type="term" value="C:plasma membrane"/>
    <property type="evidence" value="ECO:0007669"/>
    <property type="project" value="TreeGrafter"/>
</dbReference>
<keyword evidence="4 5" id="KW-0472">Membrane</keyword>
<proteinExistence type="predicted"/>
<dbReference type="RefSeq" id="WP_156592708.1">
    <property type="nucleotide sequence ID" value="NZ_WPHU01000010.1"/>
</dbReference>
<keyword evidence="2 5" id="KW-0812">Transmembrane</keyword>